<dbReference type="Gene3D" id="3.50.50.60">
    <property type="entry name" value="FAD/NAD(P)-binding domain"/>
    <property type="match status" value="1"/>
</dbReference>
<evidence type="ECO:0000256" key="2">
    <source>
        <dbReference type="ARBA" id="ARBA00023033"/>
    </source>
</evidence>
<name>A0ABT8GCD8_9MICO</name>
<dbReference type="NCBIfam" id="NF005313">
    <property type="entry name" value="PRK06847.1"/>
    <property type="match status" value="1"/>
</dbReference>
<dbReference type="Proteomes" id="UP001172728">
    <property type="component" value="Unassembled WGS sequence"/>
</dbReference>
<dbReference type="PANTHER" id="PTHR13789">
    <property type="entry name" value="MONOOXYGENASE"/>
    <property type="match status" value="1"/>
</dbReference>
<keyword evidence="2" id="KW-0503">Monooxygenase</keyword>
<dbReference type="RefSeq" id="WP_301134489.1">
    <property type="nucleotide sequence ID" value="NZ_JAUHPW010000008.1"/>
</dbReference>
<dbReference type="SUPFAM" id="SSF51905">
    <property type="entry name" value="FAD/NAD(P)-binding domain"/>
    <property type="match status" value="1"/>
</dbReference>
<dbReference type="EMBL" id="JAUHPW010000008">
    <property type="protein sequence ID" value="MDN4476329.1"/>
    <property type="molecule type" value="Genomic_DNA"/>
</dbReference>
<organism evidence="4 5">
    <name type="scientific">Demequina litoralis</name>
    <dbReference type="NCBI Taxonomy" id="3051660"/>
    <lineage>
        <taxon>Bacteria</taxon>
        <taxon>Bacillati</taxon>
        <taxon>Actinomycetota</taxon>
        <taxon>Actinomycetes</taxon>
        <taxon>Micrococcales</taxon>
        <taxon>Demequinaceae</taxon>
        <taxon>Demequina</taxon>
    </lineage>
</organism>
<protein>
    <submittedName>
        <fullName evidence="4">FAD-dependent oxidoreductase</fullName>
    </submittedName>
</protein>
<dbReference type="PRINTS" id="PR00420">
    <property type="entry name" value="RNGMNOXGNASE"/>
</dbReference>
<sequence>MNSNARTVLVVGGGIGGLSAAIALAQRGNRVTVVERQADLHSSVYGVGIIQPANALRALAAIGCAQACLDVGYPARGWGRMLDVDGAFVRDMPGTALSDAAFPPMNGVTRPQLHAILTARALEVGVEVRYSTSFASLAPDEAGVEVALTDGTTARWDVVVGADGVRSKVRAHVLGTELEPRYIGQSAYRVNVPREPEIDRIVLQEGPEGMAGLVPIGPELAYLFYNARMERPPRDDGAALLADLRAHLAPFGGLVGRIRDRHLDEASDIVLRPEESLIADAPWHRGRVVLLGDAVHAITPHLGQGAAQAIEDGVVLADALAHHGDVEGAFAEYTARRYERCRLIVETSLSIGEWEMGRLPGFDNVGATNHVLEVMAQPL</sequence>
<dbReference type="InterPro" id="IPR050493">
    <property type="entry name" value="FAD-dep_Monooxygenase_BioMet"/>
</dbReference>
<feature type="domain" description="FAD-binding" evidence="3">
    <location>
        <begin position="7"/>
        <end position="345"/>
    </location>
</feature>
<evidence type="ECO:0000259" key="3">
    <source>
        <dbReference type="Pfam" id="PF01494"/>
    </source>
</evidence>
<dbReference type="Pfam" id="PF01494">
    <property type="entry name" value="FAD_binding_3"/>
    <property type="match status" value="1"/>
</dbReference>
<evidence type="ECO:0000313" key="4">
    <source>
        <dbReference type="EMBL" id="MDN4476329.1"/>
    </source>
</evidence>
<keyword evidence="5" id="KW-1185">Reference proteome</keyword>
<comment type="caution">
    <text evidence="4">The sequence shown here is derived from an EMBL/GenBank/DDBJ whole genome shotgun (WGS) entry which is preliminary data.</text>
</comment>
<dbReference type="InterPro" id="IPR002938">
    <property type="entry name" value="FAD-bd"/>
</dbReference>
<evidence type="ECO:0000256" key="1">
    <source>
        <dbReference type="ARBA" id="ARBA00023002"/>
    </source>
</evidence>
<proteinExistence type="predicted"/>
<keyword evidence="1" id="KW-0560">Oxidoreductase</keyword>
<dbReference type="PANTHER" id="PTHR13789:SF309">
    <property type="entry name" value="PUTATIVE (AFU_ORTHOLOGUE AFUA_6G14510)-RELATED"/>
    <property type="match status" value="1"/>
</dbReference>
<dbReference type="InterPro" id="IPR036188">
    <property type="entry name" value="FAD/NAD-bd_sf"/>
</dbReference>
<reference evidence="4" key="1">
    <citation type="submission" date="2023-06" db="EMBL/GenBank/DDBJ databases">
        <title>Sysu t00192.</title>
        <authorList>
            <person name="Gao L."/>
            <person name="Fang B.-Z."/>
            <person name="Li W.-J."/>
        </authorList>
    </citation>
    <scope>NUCLEOTIDE SEQUENCE</scope>
    <source>
        <strain evidence="4">SYSU T00192</strain>
    </source>
</reference>
<evidence type="ECO:0000313" key="5">
    <source>
        <dbReference type="Proteomes" id="UP001172728"/>
    </source>
</evidence>
<gene>
    <name evidence="4" type="ORF">QQX09_10725</name>
</gene>
<accession>A0ABT8GCD8</accession>